<accession>A0A7J0EIQ0</accession>
<feature type="region of interest" description="Disordered" evidence="1">
    <location>
        <begin position="1"/>
        <end position="45"/>
    </location>
</feature>
<dbReference type="EMBL" id="BJWL01000004">
    <property type="protein sequence ID" value="GFY86341.1"/>
    <property type="molecule type" value="Genomic_DNA"/>
</dbReference>
<protein>
    <submittedName>
        <fullName evidence="2">Uncharacterized protein</fullName>
    </submittedName>
</protein>
<sequence length="62" mass="6641">MGRTGGTPSVVTRPPLGGENTGLPSYWGRRTGLGKKNRDRPSRLARPLSLGLIKLGKKEQGI</sequence>
<organism evidence="2 3">
    <name type="scientific">Actinidia rufa</name>
    <dbReference type="NCBI Taxonomy" id="165716"/>
    <lineage>
        <taxon>Eukaryota</taxon>
        <taxon>Viridiplantae</taxon>
        <taxon>Streptophyta</taxon>
        <taxon>Embryophyta</taxon>
        <taxon>Tracheophyta</taxon>
        <taxon>Spermatophyta</taxon>
        <taxon>Magnoliopsida</taxon>
        <taxon>eudicotyledons</taxon>
        <taxon>Gunneridae</taxon>
        <taxon>Pentapetalae</taxon>
        <taxon>asterids</taxon>
        <taxon>Ericales</taxon>
        <taxon>Actinidiaceae</taxon>
        <taxon>Actinidia</taxon>
    </lineage>
</organism>
<reference evidence="2 3" key="1">
    <citation type="submission" date="2019-07" db="EMBL/GenBank/DDBJ databases">
        <title>De Novo Assembly of kiwifruit Actinidia rufa.</title>
        <authorList>
            <person name="Sugita-Konishi S."/>
            <person name="Sato K."/>
            <person name="Mori E."/>
            <person name="Abe Y."/>
            <person name="Kisaki G."/>
            <person name="Hamano K."/>
            <person name="Suezawa K."/>
            <person name="Otani M."/>
            <person name="Fukuda T."/>
            <person name="Manabe T."/>
            <person name="Gomi K."/>
            <person name="Tabuchi M."/>
            <person name="Akimitsu K."/>
            <person name="Kataoka I."/>
        </authorList>
    </citation>
    <scope>NUCLEOTIDE SEQUENCE [LARGE SCALE GENOMIC DNA]</scope>
    <source>
        <strain evidence="3">cv. Fuchu</strain>
    </source>
</reference>
<name>A0A7J0EIQ0_9ERIC</name>
<evidence type="ECO:0000313" key="3">
    <source>
        <dbReference type="Proteomes" id="UP000585474"/>
    </source>
</evidence>
<evidence type="ECO:0000313" key="2">
    <source>
        <dbReference type="EMBL" id="GFY86341.1"/>
    </source>
</evidence>
<feature type="compositionally biased region" description="Polar residues" evidence="1">
    <location>
        <begin position="1"/>
        <end position="10"/>
    </location>
</feature>
<gene>
    <name evidence="2" type="ORF">Acr_04g0010790</name>
</gene>
<dbReference type="Proteomes" id="UP000585474">
    <property type="component" value="Unassembled WGS sequence"/>
</dbReference>
<comment type="caution">
    <text evidence="2">The sequence shown here is derived from an EMBL/GenBank/DDBJ whole genome shotgun (WGS) entry which is preliminary data.</text>
</comment>
<dbReference type="AlphaFoldDB" id="A0A7J0EIQ0"/>
<keyword evidence="3" id="KW-1185">Reference proteome</keyword>
<evidence type="ECO:0000256" key="1">
    <source>
        <dbReference type="SAM" id="MobiDB-lite"/>
    </source>
</evidence>
<proteinExistence type="predicted"/>